<dbReference type="Pfam" id="PF00941">
    <property type="entry name" value="FAD_binding_5"/>
    <property type="match status" value="1"/>
</dbReference>
<name>A0ABU0ITN2_9CAUL</name>
<evidence type="ECO:0000313" key="9">
    <source>
        <dbReference type="Proteomes" id="UP001228905"/>
    </source>
</evidence>
<dbReference type="RefSeq" id="WP_307349576.1">
    <property type="nucleotide sequence ID" value="NZ_JAUSVS010000004.1"/>
</dbReference>
<dbReference type="Gene3D" id="1.10.150.120">
    <property type="entry name" value="[2Fe-2S]-binding domain"/>
    <property type="match status" value="1"/>
</dbReference>
<dbReference type="PROSITE" id="PS00197">
    <property type="entry name" value="2FE2S_FER_1"/>
    <property type="match status" value="1"/>
</dbReference>
<evidence type="ECO:0000313" key="8">
    <source>
        <dbReference type="EMBL" id="MDQ0464716.1"/>
    </source>
</evidence>
<keyword evidence="3" id="KW-0274">FAD</keyword>
<feature type="domain" description="FAD-binding PCMH-type" evidence="7">
    <location>
        <begin position="192"/>
        <end position="365"/>
    </location>
</feature>
<accession>A0ABU0ITN2</accession>
<dbReference type="PANTHER" id="PTHR45444:SF3">
    <property type="entry name" value="XANTHINE DEHYDROGENASE"/>
    <property type="match status" value="1"/>
</dbReference>
<dbReference type="PIRSF" id="PIRSF036557">
    <property type="entry name" value="XdhA_RC"/>
    <property type="match status" value="1"/>
</dbReference>
<evidence type="ECO:0000256" key="1">
    <source>
        <dbReference type="ARBA" id="ARBA00022630"/>
    </source>
</evidence>
<dbReference type="Pfam" id="PF03450">
    <property type="entry name" value="CO_deh_flav_C"/>
    <property type="match status" value="1"/>
</dbReference>
<sequence length="487" mass="51684">MSGTIRFLLNGGLREVAGADPTRTLLEWLREDARRTGTKEGCAEGDCGACTVVVGELIDGAVRWRAVNACILFLPVLDGRAIITVEGLSKDGELHPVQRAMVEAHGSQCGFCTPGFVMTLMAMWLNGGEQDAAKINDALAGNLCRCTGYGPIIAAAQAMGGRADASADAKIAEQLEALRREAMLELDFTDRFSGARRRYLAPRSADELAQALMAHPDATVLAGGTDVGLWVTKQHRSLDVVVSLNEAADLRAMRETDDAIEIGAGARYSDAYGRLTQLWPDFGEVLRRLGSTLIRNSGTIGGNIANGSPIGDSPPLLIALGAKLTLRRGGTTRQMPLEDYFIAYGKQDRQPGEFVLSVSIPKPKPGAVFKAWKISKRFDQDISALCGAFQLTMDGERIASARIAFGGMAATPKRAGACEAALIGQVFDEATLESALAALDGDFAPISDMRASAGYRAAAARGLLRKLWAETQGQAIRLVGTGGLVDA</sequence>
<dbReference type="Pfam" id="PF01799">
    <property type="entry name" value="Fer2_2"/>
    <property type="match status" value="1"/>
</dbReference>
<dbReference type="Gene3D" id="3.30.465.10">
    <property type="match status" value="1"/>
</dbReference>
<dbReference type="Gene3D" id="3.30.43.10">
    <property type="entry name" value="Uridine Diphospho-n-acetylenolpyruvylglucosamine Reductase, domain 2"/>
    <property type="match status" value="1"/>
</dbReference>
<keyword evidence="9" id="KW-1185">Reference proteome</keyword>
<dbReference type="InterPro" id="IPR036683">
    <property type="entry name" value="CO_DH_flav_C_dom_sf"/>
</dbReference>
<evidence type="ECO:0000259" key="7">
    <source>
        <dbReference type="PROSITE" id="PS51387"/>
    </source>
</evidence>
<keyword evidence="5" id="KW-0408">Iron</keyword>
<dbReference type="PROSITE" id="PS51085">
    <property type="entry name" value="2FE2S_FER_2"/>
    <property type="match status" value="1"/>
</dbReference>
<dbReference type="InterPro" id="IPR016169">
    <property type="entry name" value="FAD-bd_PCMH_sub2"/>
</dbReference>
<dbReference type="Gene3D" id="3.10.20.30">
    <property type="match status" value="1"/>
</dbReference>
<evidence type="ECO:0000256" key="4">
    <source>
        <dbReference type="ARBA" id="ARBA00023002"/>
    </source>
</evidence>
<evidence type="ECO:0000256" key="2">
    <source>
        <dbReference type="ARBA" id="ARBA00022723"/>
    </source>
</evidence>
<organism evidence="8 9">
    <name type="scientific">Caulobacter ginsengisoli</name>
    <dbReference type="NCBI Taxonomy" id="400775"/>
    <lineage>
        <taxon>Bacteria</taxon>
        <taxon>Pseudomonadati</taxon>
        <taxon>Pseudomonadota</taxon>
        <taxon>Alphaproteobacteria</taxon>
        <taxon>Caulobacterales</taxon>
        <taxon>Caulobacteraceae</taxon>
        <taxon>Caulobacter</taxon>
    </lineage>
</organism>
<proteinExistence type="predicted"/>
<dbReference type="CDD" id="cd00207">
    <property type="entry name" value="fer2"/>
    <property type="match status" value="1"/>
</dbReference>
<dbReference type="InterPro" id="IPR016166">
    <property type="entry name" value="FAD-bd_PCMH"/>
</dbReference>
<protein>
    <submittedName>
        <fullName evidence="8">Xanthine dehydrogenase small subunit</fullName>
        <ecNumber evidence="8">1.17.1.4</ecNumber>
    </submittedName>
</protein>
<dbReference type="PROSITE" id="PS51387">
    <property type="entry name" value="FAD_PCMH"/>
    <property type="match status" value="1"/>
</dbReference>
<dbReference type="PANTHER" id="PTHR45444">
    <property type="entry name" value="XANTHINE DEHYDROGENASE"/>
    <property type="match status" value="1"/>
</dbReference>
<dbReference type="InterPro" id="IPR012675">
    <property type="entry name" value="Beta-grasp_dom_sf"/>
</dbReference>
<reference evidence="8 9" key="1">
    <citation type="submission" date="2023-07" db="EMBL/GenBank/DDBJ databases">
        <title>Genomic Encyclopedia of Type Strains, Phase IV (KMG-IV): sequencing the most valuable type-strain genomes for metagenomic binning, comparative biology and taxonomic classification.</title>
        <authorList>
            <person name="Goeker M."/>
        </authorList>
    </citation>
    <scope>NUCLEOTIDE SEQUENCE [LARGE SCALE GENOMIC DNA]</scope>
    <source>
        <strain evidence="8 9">DSM 18695</strain>
    </source>
</reference>
<comment type="caution">
    <text evidence="8">The sequence shown here is derived from an EMBL/GenBank/DDBJ whole genome shotgun (WGS) entry which is preliminary data.</text>
</comment>
<dbReference type="SUPFAM" id="SSF47741">
    <property type="entry name" value="CO dehydrogenase ISP C-domain like"/>
    <property type="match status" value="1"/>
</dbReference>
<evidence type="ECO:0000256" key="3">
    <source>
        <dbReference type="ARBA" id="ARBA00022827"/>
    </source>
</evidence>
<dbReference type="SUPFAM" id="SSF55447">
    <property type="entry name" value="CO dehydrogenase flavoprotein C-terminal domain-like"/>
    <property type="match status" value="1"/>
</dbReference>
<dbReference type="Pfam" id="PF00111">
    <property type="entry name" value="Fer2"/>
    <property type="match status" value="1"/>
</dbReference>
<dbReference type="InterPro" id="IPR036010">
    <property type="entry name" value="2Fe-2S_ferredoxin-like_sf"/>
</dbReference>
<dbReference type="GO" id="GO:0004854">
    <property type="term" value="F:xanthine dehydrogenase activity"/>
    <property type="evidence" value="ECO:0007669"/>
    <property type="project" value="UniProtKB-EC"/>
</dbReference>
<keyword evidence="1" id="KW-0285">Flavoprotein</keyword>
<dbReference type="EMBL" id="JAUSVS010000004">
    <property type="protein sequence ID" value="MDQ0464716.1"/>
    <property type="molecule type" value="Genomic_DNA"/>
</dbReference>
<dbReference type="SMART" id="SM01092">
    <property type="entry name" value="CO_deh_flav_C"/>
    <property type="match status" value="1"/>
</dbReference>
<dbReference type="Gene3D" id="3.30.390.50">
    <property type="entry name" value="CO dehydrogenase flavoprotein, C-terminal domain"/>
    <property type="match status" value="1"/>
</dbReference>
<dbReference type="EC" id="1.17.1.4" evidence="8"/>
<feature type="domain" description="2Fe-2S ferredoxin-type" evidence="6">
    <location>
        <begin position="3"/>
        <end position="88"/>
    </location>
</feature>
<evidence type="ECO:0000256" key="5">
    <source>
        <dbReference type="ARBA" id="ARBA00023004"/>
    </source>
</evidence>
<dbReference type="InterPro" id="IPR002346">
    <property type="entry name" value="Mopterin_DH_FAD-bd"/>
</dbReference>
<dbReference type="InterPro" id="IPR016208">
    <property type="entry name" value="Ald_Oxase/xanthine_DH-like"/>
</dbReference>
<dbReference type="InterPro" id="IPR012175">
    <property type="entry name" value="Xanth_DH_ssu_bac"/>
</dbReference>
<gene>
    <name evidence="8" type="ORF">QO010_002500</name>
</gene>
<dbReference type="SUPFAM" id="SSF54292">
    <property type="entry name" value="2Fe-2S ferredoxin-like"/>
    <property type="match status" value="1"/>
</dbReference>
<dbReference type="InterPro" id="IPR016167">
    <property type="entry name" value="FAD-bd_PCMH_sub1"/>
</dbReference>
<dbReference type="InterPro" id="IPR014307">
    <property type="entry name" value="Xanthine_DH_ssu"/>
</dbReference>
<dbReference type="SUPFAM" id="SSF56176">
    <property type="entry name" value="FAD-binding/transporter-associated domain-like"/>
    <property type="match status" value="1"/>
</dbReference>
<dbReference type="InterPro" id="IPR036884">
    <property type="entry name" value="2Fe-2S-bd_dom_sf"/>
</dbReference>
<evidence type="ECO:0000259" key="6">
    <source>
        <dbReference type="PROSITE" id="PS51085"/>
    </source>
</evidence>
<dbReference type="InterPro" id="IPR002888">
    <property type="entry name" value="2Fe-2S-bd"/>
</dbReference>
<keyword evidence="4 8" id="KW-0560">Oxidoreductase</keyword>
<keyword evidence="2" id="KW-0479">Metal-binding</keyword>
<dbReference type="InterPro" id="IPR001041">
    <property type="entry name" value="2Fe-2S_ferredoxin-type"/>
</dbReference>
<dbReference type="InterPro" id="IPR005107">
    <property type="entry name" value="CO_DH_flav_C"/>
</dbReference>
<dbReference type="InterPro" id="IPR036318">
    <property type="entry name" value="FAD-bd_PCMH-like_sf"/>
</dbReference>
<dbReference type="Proteomes" id="UP001228905">
    <property type="component" value="Unassembled WGS sequence"/>
</dbReference>
<dbReference type="InterPro" id="IPR006058">
    <property type="entry name" value="2Fe2S_fd_BS"/>
</dbReference>
<dbReference type="NCBIfam" id="TIGR02963">
    <property type="entry name" value="xanthine_xdhA"/>
    <property type="match status" value="1"/>
</dbReference>